<proteinExistence type="predicted"/>
<sequence length="54" mass="6665">MESTFSASVWAYMLKHDEKVYRTSIPARLEMYARYHNWSEEFLQEIKDELEKYI</sequence>
<dbReference type="AlphaFoldDB" id="A0A6H1ZJ07"/>
<dbReference type="EMBL" id="MT142533">
    <property type="protein sequence ID" value="QJA84700.1"/>
    <property type="molecule type" value="Genomic_DNA"/>
</dbReference>
<protein>
    <submittedName>
        <fullName evidence="1">Uncharacterized protein</fullName>
    </submittedName>
</protein>
<evidence type="ECO:0000313" key="3">
    <source>
        <dbReference type="EMBL" id="QJA84700.1"/>
    </source>
</evidence>
<dbReference type="EMBL" id="MT141566">
    <property type="protein sequence ID" value="QJA67134.1"/>
    <property type="molecule type" value="Genomic_DNA"/>
</dbReference>
<gene>
    <name evidence="3" type="ORF">MM415A00172_0044</name>
    <name evidence="2" type="ORF">MM415B00296_0040</name>
    <name evidence="1" type="ORF">TM448A00615_0019</name>
</gene>
<reference evidence="1" key="1">
    <citation type="submission" date="2020-03" db="EMBL/GenBank/DDBJ databases">
        <title>The deep terrestrial virosphere.</title>
        <authorList>
            <person name="Holmfeldt K."/>
            <person name="Nilsson E."/>
            <person name="Simone D."/>
            <person name="Lopez-Fernandez M."/>
            <person name="Wu X."/>
            <person name="de Brujin I."/>
            <person name="Lundin D."/>
            <person name="Andersson A."/>
            <person name="Bertilsson S."/>
            <person name="Dopson M."/>
        </authorList>
    </citation>
    <scope>NUCLEOTIDE SEQUENCE</scope>
    <source>
        <strain evidence="3">MM415A00172</strain>
        <strain evidence="2">MM415B00296</strain>
        <strain evidence="1">TM448A00615</strain>
    </source>
</reference>
<accession>A0A6H1ZJ07</accession>
<organism evidence="1">
    <name type="scientific">viral metagenome</name>
    <dbReference type="NCBI Taxonomy" id="1070528"/>
    <lineage>
        <taxon>unclassified sequences</taxon>
        <taxon>metagenomes</taxon>
        <taxon>organismal metagenomes</taxon>
    </lineage>
</organism>
<evidence type="ECO:0000313" key="1">
    <source>
        <dbReference type="EMBL" id="QJA47180.1"/>
    </source>
</evidence>
<dbReference type="EMBL" id="MT144034">
    <property type="protein sequence ID" value="QJA47180.1"/>
    <property type="molecule type" value="Genomic_DNA"/>
</dbReference>
<name>A0A6H1ZJ07_9ZZZZ</name>
<evidence type="ECO:0000313" key="2">
    <source>
        <dbReference type="EMBL" id="QJA67134.1"/>
    </source>
</evidence>